<feature type="domain" description="DUF4114" evidence="3">
    <location>
        <begin position="159"/>
        <end position="242"/>
    </location>
</feature>
<protein>
    <recommendedName>
        <fullName evidence="7">LruC domain-containing protein</fullName>
    </recommendedName>
</protein>
<dbReference type="InterPro" id="IPR032295">
    <property type="entry name" value="DUF4842"/>
</dbReference>
<dbReference type="InterPro" id="IPR025193">
    <property type="entry name" value="DUF4114"/>
</dbReference>
<evidence type="ECO:0000256" key="2">
    <source>
        <dbReference type="SAM" id="SignalP"/>
    </source>
</evidence>
<evidence type="ECO:0008006" key="7">
    <source>
        <dbReference type="Google" id="ProtNLM"/>
    </source>
</evidence>
<keyword evidence="2" id="KW-0732">Signal</keyword>
<gene>
    <name evidence="5" type="ORF">PPEP_a1902</name>
</gene>
<accession>A0A8I0T4X1</accession>
<evidence type="ECO:0000259" key="3">
    <source>
        <dbReference type="Pfam" id="PF13448"/>
    </source>
</evidence>
<feature type="chain" id="PRO_5034366314" description="LruC domain-containing protein" evidence="2">
    <location>
        <begin position="26"/>
        <end position="543"/>
    </location>
</feature>
<dbReference type="InterPro" id="IPR031025">
    <property type="entry name" value="LruC_dom"/>
</dbReference>
<organism evidence="5 6">
    <name type="scientific">Pseudoalteromonas peptidolytica F12-50-A1</name>
    <dbReference type="NCBI Taxonomy" id="1315280"/>
    <lineage>
        <taxon>Bacteria</taxon>
        <taxon>Pseudomonadati</taxon>
        <taxon>Pseudomonadota</taxon>
        <taxon>Gammaproteobacteria</taxon>
        <taxon>Alteromonadales</taxon>
        <taxon>Pseudoalteromonadaceae</taxon>
        <taxon>Pseudoalteromonas</taxon>
    </lineage>
</organism>
<evidence type="ECO:0000313" key="5">
    <source>
        <dbReference type="EMBL" id="MBE0347445.1"/>
    </source>
</evidence>
<keyword evidence="6" id="KW-1185">Reference proteome</keyword>
<sequence>MKNKSLLPQSLCVASTLCLSTASLAVEQQGGNYVWQFNSGQPWPLGYNQNTGKPDQLTYNRGEYTPEFFQRIANALPESRVNEAFITGDQGSTIHLFEDAEVFITFIHEGAGYKNSFGYFTFDPENPPQSPEEVQETIVFPNLSYPHLTNGHRVSIGEFPAGTSIGFFIAANGFWYYTGVKPFKVPYYYSLSNLNPEADESLKQHCVLLYDEEQDEVVIGFEDLPRTWGDNDFNDALFSVKSSPASAIAATNLNPMPESNDSDADGVPDDQDEFPNDYDRVSSQYFPSESGIATFAFEDNWPNRGDHDLNDLVVKQQIRITYDADNQVSGFILNGFITARGAANNNGFGLRLMDSEPGLIGEASIQIDGQTYEKRAEEYQSNAVITLWRNTHVFTTTGQSGSCSHFNTVMSCDNFSPVPFTLDVKFDYSISALALADFDFFLYRSWDRSWEVHMADYPPTDLFDDSRLGRKDDTSDAASGRYFRTAENLSWGLMISEDWNYPREYIDVVWAYPDYEQWVESNGEQAQDWYLTNERTTHTYSEQ</sequence>
<dbReference type="Pfam" id="PF16130">
    <property type="entry name" value="DUF4842"/>
    <property type="match status" value="1"/>
</dbReference>
<feature type="region of interest" description="Disordered" evidence="1">
    <location>
        <begin position="253"/>
        <end position="276"/>
    </location>
</feature>
<feature type="signal peptide" evidence="2">
    <location>
        <begin position="1"/>
        <end position="25"/>
    </location>
</feature>
<dbReference type="AlphaFoldDB" id="A0A8I0T4X1"/>
<evidence type="ECO:0000256" key="1">
    <source>
        <dbReference type="SAM" id="MobiDB-lite"/>
    </source>
</evidence>
<dbReference type="RefSeq" id="WP_147388774.1">
    <property type="nucleotide sequence ID" value="NZ_AQHF01000026.1"/>
</dbReference>
<dbReference type="EMBL" id="AQHF01000026">
    <property type="protein sequence ID" value="MBE0347445.1"/>
    <property type="molecule type" value="Genomic_DNA"/>
</dbReference>
<reference evidence="5 6" key="1">
    <citation type="submission" date="2015-06" db="EMBL/GenBank/DDBJ databases">
        <title>Genome sequence of Pseudoalteromonas peptidolytica.</title>
        <authorList>
            <person name="Xie B.-B."/>
            <person name="Rong J.-C."/>
            <person name="Qin Q.-L."/>
            <person name="Zhang Y.-Z."/>
        </authorList>
    </citation>
    <scope>NUCLEOTIDE SEQUENCE [LARGE SCALE GENOMIC DNA]</scope>
    <source>
        <strain evidence="5 6">F12-50-A1</strain>
    </source>
</reference>
<dbReference type="NCBIfam" id="TIGR04456">
    <property type="entry name" value="LruC_dom"/>
    <property type="match status" value="1"/>
</dbReference>
<proteinExistence type="predicted"/>
<dbReference type="Pfam" id="PF13448">
    <property type="entry name" value="DUF4114"/>
    <property type="match status" value="1"/>
</dbReference>
<evidence type="ECO:0000259" key="4">
    <source>
        <dbReference type="Pfam" id="PF16130"/>
    </source>
</evidence>
<feature type="domain" description="DUF4842" evidence="4">
    <location>
        <begin position="326"/>
        <end position="530"/>
    </location>
</feature>
<comment type="caution">
    <text evidence="5">The sequence shown here is derived from an EMBL/GenBank/DDBJ whole genome shotgun (WGS) entry which is preliminary data.</text>
</comment>
<feature type="compositionally biased region" description="Acidic residues" evidence="1">
    <location>
        <begin position="260"/>
        <end position="276"/>
    </location>
</feature>
<evidence type="ECO:0000313" key="6">
    <source>
        <dbReference type="Proteomes" id="UP000660708"/>
    </source>
</evidence>
<name>A0A8I0T4X1_9GAMM</name>
<dbReference type="Proteomes" id="UP000660708">
    <property type="component" value="Unassembled WGS sequence"/>
</dbReference>